<dbReference type="AlphaFoldDB" id="A0A1P8F827"/>
<dbReference type="Proteomes" id="UP000185934">
    <property type="component" value="Chromosome"/>
</dbReference>
<keyword evidence="1" id="KW-0597">Phosphoprotein</keyword>
<dbReference type="InterPro" id="IPR016032">
    <property type="entry name" value="Sig_transdc_resp-reg_C-effctor"/>
</dbReference>
<dbReference type="CDD" id="cd17535">
    <property type="entry name" value="REC_NarL-like"/>
    <property type="match status" value="1"/>
</dbReference>
<evidence type="ECO:0000259" key="6">
    <source>
        <dbReference type="PROSITE" id="PS50043"/>
    </source>
</evidence>
<dbReference type="Pfam" id="PF00196">
    <property type="entry name" value="GerE"/>
    <property type="match status" value="1"/>
</dbReference>
<dbReference type="PROSITE" id="PS50043">
    <property type="entry name" value="HTH_LUXR_2"/>
    <property type="match status" value="1"/>
</dbReference>
<dbReference type="PANTHER" id="PTHR43214">
    <property type="entry name" value="TWO-COMPONENT RESPONSE REGULATOR"/>
    <property type="match status" value="1"/>
</dbReference>
<dbReference type="InterPro" id="IPR039420">
    <property type="entry name" value="WalR-like"/>
</dbReference>
<dbReference type="InterPro" id="IPR001789">
    <property type="entry name" value="Sig_transdc_resp-reg_receiver"/>
</dbReference>
<evidence type="ECO:0000256" key="4">
    <source>
        <dbReference type="ARBA" id="ARBA00023163"/>
    </source>
</evidence>
<gene>
    <name evidence="8" type="ORF">Dform_01301</name>
</gene>
<protein>
    <submittedName>
        <fullName evidence="8">DNA-binding response regulator, NarL/FixJ family</fullName>
    </submittedName>
</protein>
<proteinExistence type="predicted"/>
<accession>A0A1P8F827</accession>
<dbReference type="Gene3D" id="3.40.50.2300">
    <property type="match status" value="1"/>
</dbReference>
<dbReference type="OrthoDB" id="9787019at2"/>
<organism evidence="8 9">
    <name type="scientific">Dehalogenimonas formicexedens</name>
    <dbReference type="NCBI Taxonomy" id="1839801"/>
    <lineage>
        <taxon>Bacteria</taxon>
        <taxon>Bacillati</taxon>
        <taxon>Chloroflexota</taxon>
        <taxon>Dehalococcoidia</taxon>
        <taxon>Dehalococcoidales</taxon>
        <taxon>Dehalococcoidaceae</taxon>
        <taxon>Dehalogenimonas</taxon>
    </lineage>
</organism>
<comment type="caution">
    <text evidence="5">Lacks conserved residue(s) required for the propagation of feature annotation.</text>
</comment>
<dbReference type="GO" id="GO:0006355">
    <property type="term" value="P:regulation of DNA-templated transcription"/>
    <property type="evidence" value="ECO:0007669"/>
    <property type="project" value="InterPro"/>
</dbReference>
<evidence type="ECO:0000313" key="8">
    <source>
        <dbReference type="EMBL" id="APV44629.1"/>
    </source>
</evidence>
<dbReference type="GO" id="GO:0000160">
    <property type="term" value="P:phosphorelay signal transduction system"/>
    <property type="evidence" value="ECO:0007669"/>
    <property type="project" value="InterPro"/>
</dbReference>
<evidence type="ECO:0000256" key="5">
    <source>
        <dbReference type="PROSITE-ProRule" id="PRU00169"/>
    </source>
</evidence>
<dbReference type="EMBL" id="CP018258">
    <property type="protein sequence ID" value="APV44629.1"/>
    <property type="molecule type" value="Genomic_DNA"/>
</dbReference>
<dbReference type="Pfam" id="PF00072">
    <property type="entry name" value="Response_reg"/>
    <property type="match status" value="1"/>
</dbReference>
<dbReference type="PROSITE" id="PS00622">
    <property type="entry name" value="HTH_LUXR_1"/>
    <property type="match status" value="1"/>
</dbReference>
<evidence type="ECO:0000256" key="2">
    <source>
        <dbReference type="ARBA" id="ARBA00023015"/>
    </source>
</evidence>
<feature type="domain" description="Response regulatory" evidence="7">
    <location>
        <begin position="3"/>
        <end position="118"/>
    </location>
</feature>
<dbReference type="RefSeq" id="WP_076004295.1">
    <property type="nucleotide sequence ID" value="NZ_CP018258.1"/>
</dbReference>
<keyword evidence="2" id="KW-0805">Transcription regulation</keyword>
<reference evidence="9" key="1">
    <citation type="submission" date="2016-11" db="EMBL/GenBank/DDBJ databases">
        <title>Dehalogenimonas formicexedens sp. nov., a chlorinated alkane respiring bacterium isolated from contaminated groundwater.</title>
        <authorList>
            <person name="Key T.A."/>
            <person name="Bowman K.S."/>
            <person name="Lee I."/>
            <person name="Chun J."/>
            <person name="Albuquerque L."/>
            <person name="da Costa M.S."/>
            <person name="Rainey F.A."/>
            <person name="Moe W.M."/>
        </authorList>
    </citation>
    <scope>NUCLEOTIDE SEQUENCE [LARGE SCALE GENOMIC DNA]</scope>
    <source>
        <strain evidence="9">NSZ-14</strain>
    </source>
</reference>
<dbReference type="SUPFAM" id="SSF52172">
    <property type="entry name" value="CheY-like"/>
    <property type="match status" value="1"/>
</dbReference>
<dbReference type="CDD" id="cd06170">
    <property type="entry name" value="LuxR_C_like"/>
    <property type="match status" value="1"/>
</dbReference>
<dbReference type="PRINTS" id="PR00038">
    <property type="entry name" value="HTHLUXR"/>
</dbReference>
<dbReference type="PROSITE" id="PS50110">
    <property type="entry name" value="RESPONSE_REGULATORY"/>
    <property type="match status" value="1"/>
</dbReference>
<sequence>MTRIMVCDEQPFFRSGVAQALSSRENLEVVECDPNEDPLGKVEAAMPDIVLLGSDLTAANGLELGRKIVRYYPNIRVIILSPDPNDTELFDVIRTAAVACLKKSTTAGELLETIDRAARGEYPINELLTRPLIAQRVLKNFQELSEMDAGLDVVAPLTSRERQILIHVTDGHTNKQIALALKISEQTIKNHISAILRKLNANDRAHAAVLAIRRGYIPLGRETEQPTKAS</sequence>
<dbReference type="KEGG" id="dfo:Dform_01301"/>
<evidence type="ECO:0000313" key="9">
    <source>
        <dbReference type="Proteomes" id="UP000185934"/>
    </source>
</evidence>
<dbReference type="InterPro" id="IPR058245">
    <property type="entry name" value="NreC/VraR/RcsB-like_REC"/>
</dbReference>
<keyword evidence="9" id="KW-1185">Reference proteome</keyword>
<dbReference type="InterPro" id="IPR000792">
    <property type="entry name" value="Tscrpt_reg_LuxR_C"/>
</dbReference>
<name>A0A1P8F827_9CHLR</name>
<dbReference type="STRING" id="1839801.Dform_01301"/>
<evidence type="ECO:0000256" key="1">
    <source>
        <dbReference type="ARBA" id="ARBA00022553"/>
    </source>
</evidence>
<dbReference type="SUPFAM" id="SSF46894">
    <property type="entry name" value="C-terminal effector domain of the bipartite response regulators"/>
    <property type="match status" value="1"/>
</dbReference>
<dbReference type="SMART" id="SM00448">
    <property type="entry name" value="REC"/>
    <property type="match status" value="1"/>
</dbReference>
<dbReference type="SMART" id="SM00421">
    <property type="entry name" value="HTH_LUXR"/>
    <property type="match status" value="1"/>
</dbReference>
<keyword evidence="3 8" id="KW-0238">DNA-binding</keyword>
<dbReference type="GO" id="GO:0003677">
    <property type="term" value="F:DNA binding"/>
    <property type="evidence" value="ECO:0007669"/>
    <property type="project" value="UniProtKB-KW"/>
</dbReference>
<feature type="domain" description="HTH luxR-type" evidence="6">
    <location>
        <begin position="150"/>
        <end position="215"/>
    </location>
</feature>
<dbReference type="PANTHER" id="PTHR43214:SF24">
    <property type="entry name" value="TRANSCRIPTIONAL REGULATORY PROTEIN NARL-RELATED"/>
    <property type="match status" value="1"/>
</dbReference>
<keyword evidence="4" id="KW-0804">Transcription</keyword>
<dbReference type="InterPro" id="IPR011006">
    <property type="entry name" value="CheY-like_superfamily"/>
</dbReference>
<evidence type="ECO:0000256" key="3">
    <source>
        <dbReference type="ARBA" id="ARBA00023125"/>
    </source>
</evidence>
<evidence type="ECO:0000259" key="7">
    <source>
        <dbReference type="PROSITE" id="PS50110"/>
    </source>
</evidence>